<dbReference type="GO" id="GO:0004103">
    <property type="term" value="F:choline kinase activity"/>
    <property type="evidence" value="ECO:0007669"/>
    <property type="project" value="TreeGrafter"/>
</dbReference>
<evidence type="ECO:0000313" key="2">
    <source>
        <dbReference type="Proteomes" id="UP000692954"/>
    </source>
</evidence>
<dbReference type="Proteomes" id="UP000692954">
    <property type="component" value="Unassembled WGS sequence"/>
</dbReference>
<dbReference type="OrthoDB" id="3649325at2759"/>
<protein>
    <recommendedName>
        <fullName evidence="3">Choline kinase</fullName>
    </recommendedName>
</protein>
<dbReference type="GO" id="GO:0004305">
    <property type="term" value="F:ethanolamine kinase activity"/>
    <property type="evidence" value="ECO:0007669"/>
    <property type="project" value="TreeGrafter"/>
</dbReference>
<comment type="caution">
    <text evidence="1">The sequence shown here is derived from an EMBL/GenBank/DDBJ whole genome shotgun (WGS) entry which is preliminary data.</text>
</comment>
<reference evidence="1" key="1">
    <citation type="submission" date="2021-01" db="EMBL/GenBank/DDBJ databases">
        <authorList>
            <consortium name="Genoscope - CEA"/>
            <person name="William W."/>
        </authorList>
    </citation>
    <scope>NUCLEOTIDE SEQUENCE</scope>
</reference>
<dbReference type="EMBL" id="CAJJDN010000122">
    <property type="protein sequence ID" value="CAD8119589.1"/>
    <property type="molecule type" value="Genomic_DNA"/>
</dbReference>
<name>A0A8S1QVL6_9CILI</name>
<dbReference type="GO" id="GO:0005737">
    <property type="term" value="C:cytoplasm"/>
    <property type="evidence" value="ECO:0007669"/>
    <property type="project" value="TreeGrafter"/>
</dbReference>
<keyword evidence="2" id="KW-1185">Reference proteome</keyword>
<evidence type="ECO:0008006" key="3">
    <source>
        <dbReference type="Google" id="ProtNLM"/>
    </source>
</evidence>
<dbReference type="Pfam" id="PF01633">
    <property type="entry name" value="Choline_kinase"/>
    <property type="match status" value="1"/>
</dbReference>
<dbReference type="PANTHER" id="PTHR22603">
    <property type="entry name" value="CHOLINE/ETHANOALAMINE KINASE"/>
    <property type="match status" value="1"/>
</dbReference>
<sequence length="401" mass="47557">MNTRSTHLTEYAIKEIISEKFSQWKSVSPSQISITRLTGLTNITYKAQAMIDITPQTILFREFGNAERFVDSQQERIVFKTISDMDLGPQQLECGSSWRMEEFVKNGIHPNNEKMAEADFQFKAMGVLQKFHQMEIPIVNDGQSLILKKTISQEMKANVLKKIEKHELYTDVELKQLECIENFLNNEEEFNYLSQMTSRENHEELKFCHNDLNQLNIFNTSKKDKEIVFIDYEYCSYNYPSYDIANFLNESTINYQHEEDPYYILVEDNFNTTPIQAHFLALSYILNKECNQIEINQIQRLINENTNKNKDELKIFIGLVKQILESRLSEQEIVDLFTAISYLKRRIRRFQIISNLNWVWWSVLLAHEKNSLNFEYIDYGFLRFKMLTKLLEQEKARKNTQ</sequence>
<accession>A0A8S1QVL6</accession>
<proteinExistence type="predicted"/>
<dbReference type="CDD" id="cd14021">
    <property type="entry name" value="ChoK-like_euk"/>
    <property type="match status" value="1"/>
</dbReference>
<organism evidence="1 2">
    <name type="scientific">Paramecium sonneborni</name>
    <dbReference type="NCBI Taxonomy" id="65129"/>
    <lineage>
        <taxon>Eukaryota</taxon>
        <taxon>Sar</taxon>
        <taxon>Alveolata</taxon>
        <taxon>Ciliophora</taxon>
        <taxon>Intramacronucleata</taxon>
        <taxon>Oligohymenophorea</taxon>
        <taxon>Peniculida</taxon>
        <taxon>Parameciidae</taxon>
        <taxon>Paramecium</taxon>
    </lineage>
</organism>
<dbReference type="GO" id="GO:0006646">
    <property type="term" value="P:phosphatidylethanolamine biosynthetic process"/>
    <property type="evidence" value="ECO:0007669"/>
    <property type="project" value="TreeGrafter"/>
</dbReference>
<dbReference type="AlphaFoldDB" id="A0A8S1QVL6"/>
<evidence type="ECO:0000313" key="1">
    <source>
        <dbReference type="EMBL" id="CAD8119589.1"/>
    </source>
</evidence>
<dbReference type="PANTHER" id="PTHR22603:SF93">
    <property type="entry name" value="RE24176P"/>
    <property type="match status" value="1"/>
</dbReference>
<gene>
    <name evidence="1" type="ORF">PSON_ATCC_30995.1.T1220009</name>
</gene>